<reference evidence="1" key="1">
    <citation type="journal article" date="2020" name="Nature">
        <title>Giant virus diversity and host interactions through global metagenomics.</title>
        <authorList>
            <person name="Schulz F."/>
            <person name="Roux S."/>
            <person name="Paez-Espino D."/>
            <person name="Jungbluth S."/>
            <person name="Walsh D.A."/>
            <person name="Denef V.J."/>
            <person name="McMahon K.D."/>
            <person name="Konstantinidis K.T."/>
            <person name="Eloe-Fadrosh E.A."/>
            <person name="Kyrpides N.C."/>
            <person name="Woyke T."/>
        </authorList>
    </citation>
    <scope>NUCLEOTIDE SEQUENCE</scope>
    <source>
        <strain evidence="1">GVMAG-M-3300023174-124</strain>
    </source>
</reference>
<proteinExistence type="predicted"/>
<organism evidence="1">
    <name type="scientific">viral metagenome</name>
    <dbReference type="NCBI Taxonomy" id="1070528"/>
    <lineage>
        <taxon>unclassified sequences</taxon>
        <taxon>metagenomes</taxon>
        <taxon>organismal metagenomes</taxon>
    </lineage>
</organism>
<protein>
    <submittedName>
        <fullName evidence="1">Uncharacterized protein</fullName>
    </submittedName>
</protein>
<name>A0A6C0D7N2_9ZZZZ</name>
<sequence length="254" mass="29086">MNLKRNMKTMKRKLRKLRARKFRNRKTVRNHGGNGSKAIISDEQTKVVDAYIKIIENYLTQQKNNRQIDLESVKYAMFKKKFEEIQPIIANYKSYYISKGGANGDGIPTATAATAAIATAPRGMQVDEFEKLENMVYFIIKDKATAKDLLFDADAAGFQIWINNLLMYLINDSPFEDEIRMKLLEGINKKPYIKVLHNKTNNDIFDVNVLLANLKSELLGKNNDKKIGKKIKETSIKMRGEVENVPEDGYQNAN</sequence>
<dbReference type="EMBL" id="MN739539">
    <property type="protein sequence ID" value="QHT11929.1"/>
    <property type="molecule type" value="Genomic_DNA"/>
</dbReference>
<dbReference type="AlphaFoldDB" id="A0A6C0D7N2"/>
<accession>A0A6C0D7N2</accession>
<evidence type="ECO:0000313" key="1">
    <source>
        <dbReference type="EMBL" id="QHT11929.1"/>
    </source>
</evidence>